<dbReference type="RefSeq" id="WP_200349749.1">
    <property type="nucleotide sequence ID" value="NZ_BAABHZ010000010.1"/>
</dbReference>
<dbReference type="AlphaFoldDB" id="A0A934R128"/>
<gene>
    <name evidence="3" type="ORF">JIN84_04185</name>
</gene>
<keyword evidence="4" id="KW-1185">Reference proteome</keyword>
<dbReference type="InterPro" id="IPR036249">
    <property type="entry name" value="Thioredoxin-like_sf"/>
</dbReference>
<dbReference type="InterPro" id="IPR047262">
    <property type="entry name" value="PRX-like1"/>
</dbReference>
<dbReference type="InterPro" id="IPR013766">
    <property type="entry name" value="Thioredoxin_domain"/>
</dbReference>
<reference evidence="3" key="1">
    <citation type="submission" date="2021-01" db="EMBL/GenBank/DDBJ databases">
        <title>Modified the classification status of verrucomicrobia.</title>
        <authorList>
            <person name="Feng X."/>
        </authorList>
    </citation>
    <scope>NUCLEOTIDE SEQUENCE</scope>
    <source>
        <strain evidence="3">JCM 18052</strain>
    </source>
</reference>
<sequence>MKSIILTTLVSACAFVTAHAAEIGKPAPAFTAKDAKGATVSLADQKGKVVVLEWVNFDCPFVKKHYGSGNLQKLQADYTAKGVVWLTISSAAEGKDAYVEPSKLGELASSKGSKASHIIADGDGKIGKAYDAKVTPHLFIIDKEGKLAYNGAIDSKATTEVADVDTADKLFANAADAVLAGKTVENAKNQPYGCGVKY</sequence>
<evidence type="ECO:0000313" key="3">
    <source>
        <dbReference type="EMBL" id="MBK1814799.1"/>
    </source>
</evidence>
<dbReference type="GO" id="GO:0016491">
    <property type="term" value="F:oxidoreductase activity"/>
    <property type="evidence" value="ECO:0007669"/>
    <property type="project" value="InterPro"/>
</dbReference>
<feature type="chain" id="PRO_5037809408" evidence="1">
    <location>
        <begin position="21"/>
        <end position="198"/>
    </location>
</feature>
<dbReference type="InterPro" id="IPR013740">
    <property type="entry name" value="Redoxin"/>
</dbReference>
<dbReference type="Proteomes" id="UP000600139">
    <property type="component" value="Unassembled WGS sequence"/>
</dbReference>
<dbReference type="Gene3D" id="3.40.30.10">
    <property type="entry name" value="Glutaredoxin"/>
    <property type="match status" value="1"/>
</dbReference>
<evidence type="ECO:0000313" key="4">
    <source>
        <dbReference type="Proteomes" id="UP000600139"/>
    </source>
</evidence>
<dbReference type="EMBL" id="JAENIK010000004">
    <property type="protein sequence ID" value="MBK1814799.1"/>
    <property type="molecule type" value="Genomic_DNA"/>
</dbReference>
<name>A0A934R128_9BACT</name>
<proteinExistence type="predicted"/>
<accession>A0A934R128</accession>
<comment type="caution">
    <text evidence="3">The sequence shown here is derived from an EMBL/GenBank/DDBJ whole genome shotgun (WGS) entry which is preliminary data.</text>
</comment>
<evidence type="ECO:0000256" key="1">
    <source>
        <dbReference type="SAM" id="SignalP"/>
    </source>
</evidence>
<dbReference type="SUPFAM" id="SSF52833">
    <property type="entry name" value="Thioredoxin-like"/>
    <property type="match status" value="1"/>
</dbReference>
<organism evidence="3 4">
    <name type="scientific">Luteolibacter yonseiensis</name>
    <dbReference type="NCBI Taxonomy" id="1144680"/>
    <lineage>
        <taxon>Bacteria</taxon>
        <taxon>Pseudomonadati</taxon>
        <taxon>Verrucomicrobiota</taxon>
        <taxon>Verrucomicrobiia</taxon>
        <taxon>Verrucomicrobiales</taxon>
        <taxon>Verrucomicrobiaceae</taxon>
        <taxon>Luteolibacter</taxon>
    </lineage>
</organism>
<dbReference type="PANTHER" id="PTHR43640:SF1">
    <property type="entry name" value="THIOREDOXIN-DEPENDENT PEROXIREDOXIN"/>
    <property type="match status" value="1"/>
</dbReference>
<protein>
    <submittedName>
        <fullName evidence="3">Redoxin domain-containing protein</fullName>
    </submittedName>
</protein>
<dbReference type="Pfam" id="PF08534">
    <property type="entry name" value="Redoxin"/>
    <property type="match status" value="1"/>
</dbReference>
<keyword evidence="1" id="KW-0732">Signal</keyword>
<dbReference type="PROSITE" id="PS51352">
    <property type="entry name" value="THIOREDOXIN_2"/>
    <property type="match status" value="1"/>
</dbReference>
<feature type="signal peptide" evidence="1">
    <location>
        <begin position="1"/>
        <end position="20"/>
    </location>
</feature>
<dbReference type="PANTHER" id="PTHR43640">
    <property type="entry name" value="OS07G0260300 PROTEIN"/>
    <property type="match status" value="1"/>
</dbReference>
<feature type="domain" description="Thioredoxin" evidence="2">
    <location>
        <begin position="21"/>
        <end position="180"/>
    </location>
</feature>
<evidence type="ECO:0000259" key="2">
    <source>
        <dbReference type="PROSITE" id="PS51352"/>
    </source>
</evidence>